<comment type="caution">
    <text evidence="10">The sequence shown here is derived from an EMBL/GenBank/DDBJ whole genome shotgun (WGS) entry which is preliminary data.</text>
</comment>
<evidence type="ECO:0000256" key="7">
    <source>
        <dbReference type="ARBA" id="ARBA00022989"/>
    </source>
</evidence>
<reference evidence="10 11" key="1">
    <citation type="submission" date="2020-02" db="EMBL/GenBank/DDBJ databases">
        <title>Comparative genomics of sulfur disproportionating microorganisms.</title>
        <authorList>
            <person name="Ward L.M."/>
            <person name="Bertran E."/>
            <person name="Johnston D.T."/>
        </authorList>
    </citation>
    <scope>NUCLEOTIDE SEQUENCE [LARGE SCALE GENOMIC DNA]</scope>
    <source>
        <strain evidence="10 11">DSM 3696</strain>
    </source>
</reference>
<evidence type="ECO:0000256" key="9">
    <source>
        <dbReference type="SAM" id="Phobius"/>
    </source>
</evidence>
<dbReference type="SUPFAM" id="SSF53448">
    <property type="entry name" value="Nucleotide-diphospho-sugar transferases"/>
    <property type="match status" value="1"/>
</dbReference>
<dbReference type="GO" id="GO:0016020">
    <property type="term" value="C:membrane"/>
    <property type="evidence" value="ECO:0007669"/>
    <property type="project" value="UniProtKB-SubCell"/>
</dbReference>
<comment type="pathway">
    <text evidence="3">Sphingolipid metabolism.</text>
</comment>
<keyword evidence="11" id="KW-1185">Reference proteome</keyword>
<evidence type="ECO:0000256" key="4">
    <source>
        <dbReference type="ARBA" id="ARBA00022676"/>
    </source>
</evidence>
<evidence type="ECO:0000313" key="10">
    <source>
        <dbReference type="EMBL" id="NDY55285.1"/>
    </source>
</evidence>
<evidence type="ECO:0000256" key="6">
    <source>
        <dbReference type="ARBA" id="ARBA00022692"/>
    </source>
</evidence>
<comment type="pathway">
    <text evidence="2">Lipid metabolism; sphingolipid metabolism.</text>
</comment>
<feature type="transmembrane region" description="Helical" evidence="9">
    <location>
        <begin position="274"/>
        <end position="296"/>
    </location>
</feature>
<dbReference type="InterPro" id="IPR029044">
    <property type="entry name" value="Nucleotide-diphossugar_trans"/>
</dbReference>
<dbReference type="GO" id="GO:0006679">
    <property type="term" value="P:glucosylceramide biosynthetic process"/>
    <property type="evidence" value="ECO:0007669"/>
    <property type="project" value="TreeGrafter"/>
</dbReference>
<feature type="transmembrane region" description="Helical" evidence="9">
    <location>
        <begin position="236"/>
        <end position="253"/>
    </location>
</feature>
<dbReference type="EMBL" id="JAAGRQ010000002">
    <property type="protein sequence ID" value="NDY55285.1"/>
    <property type="molecule type" value="Genomic_DNA"/>
</dbReference>
<feature type="transmembrane region" description="Helical" evidence="9">
    <location>
        <begin position="337"/>
        <end position="358"/>
    </location>
</feature>
<keyword evidence="6 9" id="KW-0812">Transmembrane</keyword>
<dbReference type="Gene3D" id="3.90.550.10">
    <property type="entry name" value="Spore Coat Polysaccharide Biosynthesis Protein SpsA, Chain A"/>
    <property type="match status" value="1"/>
</dbReference>
<protein>
    <submittedName>
        <fullName evidence="10">Glycosyltransferase</fullName>
    </submittedName>
</protein>
<keyword evidence="4" id="KW-0328">Glycosyltransferase</keyword>
<dbReference type="InterPro" id="IPR025993">
    <property type="entry name" value="Ceramide_glucosylTrfase"/>
</dbReference>
<dbReference type="GO" id="GO:0008120">
    <property type="term" value="F:ceramide glucosyltransferase activity"/>
    <property type="evidence" value="ECO:0007669"/>
    <property type="project" value="TreeGrafter"/>
</dbReference>
<evidence type="ECO:0000256" key="3">
    <source>
        <dbReference type="ARBA" id="ARBA00004991"/>
    </source>
</evidence>
<evidence type="ECO:0000256" key="1">
    <source>
        <dbReference type="ARBA" id="ARBA00004141"/>
    </source>
</evidence>
<gene>
    <name evidence="10" type="ORF">G3N56_00805</name>
</gene>
<accession>A0A7K3NHN2</accession>
<organism evidence="10 11">
    <name type="scientific">Desulfolutivibrio sulfodismutans</name>
    <dbReference type="NCBI Taxonomy" id="63561"/>
    <lineage>
        <taxon>Bacteria</taxon>
        <taxon>Pseudomonadati</taxon>
        <taxon>Thermodesulfobacteriota</taxon>
        <taxon>Desulfovibrionia</taxon>
        <taxon>Desulfovibrionales</taxon>
        <taxon>Desulfovibrionaceae</taxon>
        <taxon>Desulfolutivibrio</taxon>
    </lineage>
</organism>
<keyword evidence="7 9" id="KW-1133">Transmembrane helix</keyword>
<dbReference type="PANTHER" id="PTHR12726:SF0">
    <property type="entry name" value="CERAMIDE GLUCOSYLTRANSFERASE"/>
    <property type="match status" value="1"/>
</dbReference>
<feature type="transmembrane region" description="Helical" evidence="9">
    <location>
        <begin position="302"/>
        <end position="325"/>
    </location>
</feature>
<evidence type="ECO:0000313" key="11">
    <source>
        <dbReference type="Proteomes" id="UP000469724"/>
    </source>
</evidence>
<proteinExistence type="predicted"/>
<dbReference type="Proteomes" id="UP000469724">
    <property type="component" value="Unassembled WGS sequence"/>
</dbReference>
<sequence length="384" mass="40603">MALILAALATLVALGRNHVRGVPGPGPRPAVFPRAALVVPVTGDAPGVREALATLVRQDYPGLIVVFATATDDDPAVPLVEELIREGHGRVFRVAAGLATRCGQKNHNLLAGVAFLQGLGQRPDIYLFGDSTHLARPDFAATLAAPLVRGETALASGFHRVEPLSDAPGVVGMFATCLALHMLQSIRAVTQPWGGAMALTRQAFERFGVAGLWAESIVDDCSMAAMLRKKGVVCHPVAGAAVLATPLAAMSLSRWSDWLTRQLLYLKFCMPGTWLAAIPAALALSLVPVAAGVILLAGLVGFFPVGLTLASAVFLAGLAGVGLFFRSLSPRPLPRGAFLAGFAMVFPMIGWCMGRTLLTRTMVWRDIAYEVSFSGRVRRIIRKG</sequence>
<evidence type="ECO:0000256" key="2">
    <source>
        <dbReference type="ARBA" id="ARBA00004760"/>
    </source>
</evidence>
<name>A0A7K3NHN2_9BACT</name>
<keyword evidence="5 10" id="KW-0808">Transferase</keyword>
<evidence type="ECO:0000256" key="8">
    <source>
        <dbReference type="ARBA" id="ARBA00023136"/>
    </source>
</evidence>
<evidence type="ECO:0000256" key="5">
    <source>
        <dbReference type="ARBA" id="ARBA00022679"/>
    </source>
</evidence>
<dbReference type="AlphaFoldDB" id="A0A7K3NHN2"/>
<dbReference type="PANTHER" id="PTHR12726">
    <property type="entry name" value="CERAMIDE GLUCOSYLTRANSFERASE"/>
    <property type="match status" value="1"/>
</dbReference>
<keyword evidence="8 9" id="KW-0472">Membrane</keyword>
<comment type="subcellular location">
    <subcellularLocation>
        <location evidence="1">Membrane</location>
        <topology evidence="1">Multi-pass membrane protein</topology>
    </subcellularLocation>
</comment>